<organism evidence="3 4">
    <name type="scientific">Paracoccus cavernae</name>
    <dbReference type="NCBI Taxonomy" id="1571207"/>
    <lineage>
        <taxon>Bacteria</taxon>
        <taxon>Pseudomonadati</taxon>
        <taxon>Pseudomonadota</taxon>
        <taxon>Alphaproteobacteria</taxon>
        <taxon>Rhodobacterales</taxon>
        <taxon>Paracoccaceae</taxon>
        <taxon>Paracoccus</taxon>
    </lineage>
</organism>
<feature type="compositionally biased region" description="Low complexity" evidence="1">
    <location>
        <begin position="29"/>
        <end position="42"/>
    </location>
</feature>
<evidence type="ECO:0000256" key="2">
    <source>
        <dbReference type="SAM" id="SignalP"/>
    </source>
</evidence>
<feature type="chain" id="PRO_5045605342" evidence="2">
    <location>
        <begin position="22"/>
        <end position="61"/>
    </location>
</feature>
<sequence>MYRVLTAGCALALGFTLSGFAGLSVEAAPVPRRNPMPRNSRPCATEPRSVPMMPNGWTRSI</sequence>
<feature type="region of interest" description="Disordered" evidence="1">
    <location>
        <begin position="29"/>
        <end position="61"/>
    </location>
</feature>
<protein>
    <submittedName>
        <fullName evidence="3">Uncharacterized protein</fullName>
    </submittedName>
</protein>
<keyword evidence="2" id="KW-0732">Signal</keyword>
<gene>
    <name evidence="3" type="ORF">QWZ10_05190</name>
</gene>
<dbReference type="Proteomes" id="UP001243846">
    <property type="component" value="Unassembled WGS sequence"/>
</dbReference>
<reference evidence="4" key="1">
    <citation type="journal article" date="2019" name="Int. J. Syst. Evol. Microbiol.">
        <title>The Global Catalogue of Microorganisms (GCM) 10K type strain sequencing project: providing services to taxonomists for standard genome sequencing and annotation.</title>
        <authorList>
            <consortium name="The Broad Institute Genomics Platform"/>
            <consortium name="The Broad Institute Genome Sequencing Center for Infectious Disease"/>
            <person name="Wu L."/>
            <person name="Ma J."/>
        </authorList>
    </citation>
    <scope>NUCLEOTIDE SEQUENCE [LARGE SCALE GENOMIC DNA]</scope>
    <source>
        <strain evidence="4">CECT 8482</strain>
    </source>
</reference>
<dbReference type="EMBL" id="JAUFRC010000001">
    <property type="protein sequence ID" value="MDN3711372.1"/>
    <property type="molecule type" value="Genomic_DNA"/>
</dbReference>
<proteinExistence type="predicted"/>
<evidence type="ECO:0000313" key="4">
    <source>
        <dbReference type="Proteomes" id="UP001243846"/>
    </source>
</evidence>
<comment type="caution">
    <text evidence="3">The sequence shown here is derived from an EMBL/GenBank/DDBJ whole genome shotgun (WGS) entry which is preliminary data.</text>
</comment>
<keyword evidence="4" id="KW-1185">Reference proteome</keyword>
<evidence type="ECO:0000313" key="3">
    <source>
        <dbReference type="EMBL" id="MDN3711372.1"/>
    </source>
</evidence>
<evidence type="ECO:0000256" key="1">
    <source>
        <dbReference type="SAM" id="MobiDB-lite"/>
    </source>
</evidence>
<accession>A0ABT8D6D2</accession>
<feature type="signal peptide" evidence="2">
    <location>
        <begin position="1"/>
        <end position="21"/>
    </location>
</feature>
<name>A0ABT8D6D2_9RHOB</name>